<evidence type="ECO:0000313" key="2">
    <source>
        <dbReference type="Proteomes" id="UP000309997"/>
    </source>
</evidence>
<comment type="caution">
    <text evidence="1">The sequence shown here is derived from an EMBL/GenBank/DDBJ whole genome shotgun (WGS) entry which is preliminary data.</text>
</comment>
<reference evidence="1 2" key="1">
    <citation type="journal article" date="2024" name="Plant Biotechnol. J.">
        <title>Genome and CRISPR/Cas9 system of a widespread forest tree (Populus alba) in the world.</title>
        <authorList>
            <person name="Liu Y.J."/>
            <person name="Jiang P.F."/>
            <person name="Han X.M."/>
            <person name="Li X.Y."/>
            <person name="Wang H.M."/>
            <person name="Wang Y.J."/>
            <person name="Wang X.X."/>
            <person name="Zeng Q.Y."/>
        </authorList>
    </citation>
    <scope>NUCLEOTIDE SEQUENCE [LARGE SCALE GENOMIC DNA]</scope>
    <source>
        <strain evidence="2">cv. PAL-ZL1</strain>
    </source>
</reference>
<dbReference type="EMBL" id="RCHU02000008">
    <property type="protein sequence ID" value="KAL3581563.1"/>
    <property type="molecule type" value="Genomic_DNA"/>
</dbReference>
<organism evidence="1 2">
    <name type="scientific">Populus alba</name>
    <name type="common">White poplar</name>
    <dbReference type="NCBI Taxonomy" id="43335"/>
    <lineage>
        <taxon>Eukaryota</taxon>
        <taxon>Viridiplantae</taxon>
        <taxon>Streptophyta</taxon>
        <taxon>Embryophyta</taxon>
        <taxon>Tracheophyta</taxon>
        <taxon>Spermatophyta</taxon>
        <taxon>Magnoliopsida</taxon>
        <taxon>eudicotyledons</taxon>
        <taxon>Gunneridae</taxon>
        <taxon>Pentapetalae</taxon>
        <taxon>rosids</taxon>
        <taxon>fabids</taxon>
        <taxon>Malpighiales</taxon>
        <taxon>Salicaceae</taxon>
        <taxon>Saliceae</taxon>
        <taxon>Populus</taxon>
    </lineage>
</organism>
<dbReference type="Proteomes" id="UP000309997">
    <property type="component" value="Unassembled WGS sequence"/>
</dbReference>
<accession>A0ACC4BSG9</accession>
<name>A0ACC4BSG9_POPAL</name>
<evidence type="ECO:0000313" key="1">
    <source>
        <dbReference type="EMBL" id="KAL3581563.1"/>
    </source>
</evidence>
<sequence length="181" mass="20554">MCDMGNMHFTSEAFEMSCQETFMTNYVVEQIDHPVLITECLLDPVQSRSKMAELLFSTYGVPSVVEEKDNDQGKGEDTSDAKDEDRQLYKLMSKDNDDDDKGLDEDETELACVSSRLQLMPFFVNATLSNTNEIFLSYFYICFAMNSELFQVSVLIFQLSLDLHFISHGIVCPDFVVTPSS</sequence>
<gene>
    <name evidence="1" type="ORF">D5086_015895</name>
</gene>
<proteinExistence type="predicted"/>
<keyword evidence="2" id="KW-1185">Reference proteome</keyword>
<protein>
    <submittedName>
        <fullName evidence="1">Uncharacterized protein</fullName>
    </submittedName>
</protein>